<evidence type="ECO:0000256" key="7">
    <source>
        <dbReference type="ARBA" id="ARBA00023002"/>
    </source>
</evidence>
<dbReference type="SUPFAM" id="SSF51412">
    <property type="entry name" value="Inosine monophosphate dehydrogenase (IMPDH)"/>
    <property type="match status" value="1"/>
</dbReference>
<dbReference type="FunFam" id="3.20.20.70:FF:000154">
    <property type="entry name" value="Probable nitronate monooxygenase"/>
    <property type="match status" value="1"/>
</dbReference>
<dbReference type="InterPro" id="IPR004136">
    <property type="entry name" value="NMO"/>
</dbReference>
<keyword evidence="5" id="KW-0288">FMN</keyword>
<keyword evidence="8" id="KW-0503">Monooxygenase</keyword>
<dbReference type="Gene3D" id="3.20.20.70">
    <property type="entry name" value="Aldolase class I"/>
    <property type="match status" value="1"/>
</dbReference>
<evidence type="ECO:0000256" key="9">
    <source>
        <dbReference type="ARBA" id="ARBA00031155"/>
    </source>
</evidence>
<dbReference type="EMBL" id="BMPZ01000002">
    <property type="protein sequence ID" value="GGI74630.1"/>
    <property type="molecule type" value="Genomic_DNA"/>
</dbReference>
<accession>A0A917JL81</accession>
<reference evidence="12" key="1">
    <citation type="journal article" date="2014" name="Int. J. Syst. Evol. Microbiol.">
        <title>Complete genome sequence of Corynebacterium casei LMG S-19264T (=DSM 44701T), isolated from a smear-ripened cheese.</title>
        <authorList>
            <consortium name="US DOE Joint Genome Institute (JGI-PGF)"/>
            <person name="Walter F."/>
            <person name="Albersmeier A."/>
            <person name="Kalinowski J."/>
            <person name="Ruckert C."/>
        </authorList>
    </citation>
    <scope>NUCLEOTIDE SEQUENCE</scope>
    <source>
        <strain evidence="12">JCM 30804</strain>
    </source>
</reference>
<dbReference type="PANTHER" id="PTHR42747:SF3">
    <property type="entry name" value="NITRONATE MONOOXYGENASE-RELATED"/>
    <property type="match status" value="1"/>
</dbReference>
<reference evidence="12" key="2">
    <citation type="submission" date="2020-09" db="EMBL/GenBank/DDBJ databases">
        <authorList>
            <person name="Sun Q."/>
            <person name="Ohkuma M."/>
        </authorList>
    </citation>
    <scope>NUCLEOTIDE SEQUENCE</scope>
    <source>
        <strain evidence="12">JCM 30804</strain>
    </source>
</reference>
<keyword evidence="4" id="KW-0285">Flavoprotein</keyword>
<evidence type="ECO:0000313" key="12">
    <source>
        <dbReference type="EMBL" id="GGI74630.1"/>
    </source>
</evidence>
<dbReference type="InterPro" id="IPR013785">
    <property type="entry name" value="Aldolase_TIM"/>
</dbReference>
<keyword evidence="7" id="KW-0560">Oxidoreductase</keyword>
<comment type="cofactor">
    <cofactor evidence="1">
        <name>FMN</name>
        <dbReference type="ChEBI" id="CHEBI:58210"/>
    </cofactor>
</comment>
<evidence type="ECO:0000256" key="8">
    <source>
        <dbReference type="ARBA" id="ARBA00023033"/>
    </source>
</evidence>
<comment type="caution">
    <text evidence="12">The sequence shown here is derived from an EMBL/GenBank/DDBJ whole genome shotgun (WGS) entry which is preliminary data.</text>
</comment>
<gene>
    <name evidence="12" type="ORF">GCM10009332_10080</name>
</gene>
<comment type="similarity">
    <text evidence="2">Belongs to the nitronate monooxygenase family. NMO class I subfamily.</text>
</comment>
<organism evidence="12 13">
    <name type="scientific">Shewanella gelidii</name>
    <dbReference type="NCBI Taxonomy" id="1642821"/>
    <lineage>
        <taxon>Bacteria</taxon>
        <taxon>Pseudomonadati</taxon>
        <taxon>Pseudomonadota</taxon>
        <taxon>Gammaproteobacteria</taxon>
        <taxon>Alteromonadales</taxon>
        <taxon>Shewanellaceae</taxon>
        <taxon>Shewanella</taxon>
    </lineage>
</organism>
<evidence type="ECO:0000256" key="11">
    <source>
        <dbReference type="ARBA" id="ARBA00067136"/>
    </source>
</evidence>
<keyword evidence="13" id="KW-1185">Reference proteome</keyword>
<dbReference type="GO" id="GO:0000166">
    <property type="term" value="F:nucleotide binding"/>
    <property type="evidence" value="ECO:0007669"/>
    <property type="project" value="UniProtKB-KW"/>
</dbReference>
<sequence length="345" mass="37285">MELCSILGIEKPIIQAPMAGVQNWELAAAVSNSGGLGSIPCGMLTLEQVLSEISHFKQHSDKNYNLNFFCHEMPVIDHQALKVWQEELAPYYQSYSVSPPSDISGLRTPFNAEYADVLQPIQPPIISFHFGLPSQALVKRIKSWGTVIISTATTVEEGLWLQENGADVVIAQGREAGGHRGMFLTSDPLTQVSTTELLESLKHELSMPVVAAGGIATHVEVREMMNLGASGIQVGTSYLLCDEAKTTALHRQAILSKSRTTALTNIFSGRLARGITNKVMEDLGFTTDKAPQFPYASVAMAPLRSKAEALGCSDFSPLWAGENRNGCQEVPASHLTAALWGNGFA</sequence>
<proteinExistence type="inferred from homology"/>
<evidence type="ECO:0000256" key="5">
    <source>
        <dbReference type="ARBA" id="ARBA00022643"/>
    </source>
</evidence>
<dbReference type="AlphaFoldDB" id="A0A917JL81"/>
<evidence type="ECO:0000256" key="3">
    <source>
        <dbReference type="ARBA" id="ARBA00022575"/>
    </source>
</evidence>
<evidence type="ECO:0000256" key="2">
    <source>
        <dbReference type="ARBA" id="ARBA00009881"/>
    </source>
</evidence>
<dbReference type="GO" id="GO:0009636">
    <property type="term" value="P:response to toxic substance"/>
    <property type="evidence" value="ECO:0007669"/>
    <property type="project" value="UniProtKB-KW"/>
</dbReference>
<dbReference type="GO" id="GO:0018580">
    <property type="term" value="F:nitronate monooxygenase activity"/>
    <property type="evidence" value="ECO:0007669"/>
    <property type="project" value="InterPro"/>
</dbReference>
<evidence type="ECO:0000313" key="13">
    <source>
        <dbReference type="Proteomes" id="UP000613743"/>
    </source>
</evidence>
<evidence type="ECO:0000256" key="1">
    <source>
        <dbReference type="ARBA" id="ARBA00001917"/>
    </source>
</evidence>
<keyword evidence="12" id="KW-0223">Dioxygenase</keyword>
<dbReference type="Pfam" id="PF03060">
    <property type="entry name" value="NMO"/>
    <property type="match status" value="1"/>
</dbReference>
<evidence type="ECO:0000256" key="10">
    <source>
        <dbReference type="ARBA" id="ARBA00049401"/>
    </source>
</evidence>
<dbReference type="CDD" id="cd04730">
    <property type="entry name" value="NPD_like"/>
    <property type="match status" value="1"/>
</dbReference>
<protein>
    <recommendedName>
        <fullName evidence="11">Nitronate monooxygenase</fullName>
    </recommendedName>
    <alternativeName>
        <fullName evidence="9">Propionate 3-nitronate monooxygenase</fullName>
    </alternativeName>
</protein>
<name>A0A917JL81_9GAMM</name>
<keyword evidence="6" id="KW-0547">Nucleotide-binding</keyword>
<dbReference type="RefSeq" id="WP_188918513.1">
    <property type="nucleotide sequence ID" value="NZ_BMPZ01000002.1"/>
</dbReference>
<dbReference type="Proteomes" id="UP000613743">
    <property type="component" value="Unassembled WGS sequence"/>
</dbReference>
<evidence type="ECO:0000256" key="6">
    <source>
        <dbReference type="ARBA" id="ARBA00022741"/>
    </source>
</evidence>
<dbReference type="PANTHER" id="PTHR42747">
    <property type="entry name" value="NITRONATE MONOOXYGENASE-RELATED"/>
    <property type="match status" value="1"/>
</dbReference>
<keyword evidence="3" id="KW-0216">Detoxification</keyword>
<dbReference type="GO" id="GO:0051213">
    <property type="term" value="F:dioxygenase activity"/>
    <property type="evidence" value="ECO:0007669"/>
    <property type="project" value="UniProtKB-KW"/>
</dbReference>
<evidence type="ECO:0000256" key="4">
    <source>
        <dbReference type="ARBA" id="ARBA00022630"/>
    </source>
</evidence>
<comment type="catalytic activity">
    <reaction evidence="10">
        <text>3 propionate 3-nitronate + 3 O2 + H2O = 3 3-oxopropanoate + 2 nitrate + nitrite + H2O2 + 3 H(+)</text>
        <dbReference type="Rhea" id="RHEA:57332"/>
        <dbReference type="ChEBI" id="CHEBI:15377"/>
        <dbReference type="ChEBI" id="CHEBI:15378"/>
        <dbReference type="ChEBI" id="CHEBI:15379"/>
        <dbReference type="ChEBI" id="CHEBI:16240"/>
        <dbReference type="ChEBI" id="CHEBI:16301"/>
        <dbReference type="ChEBI" id="CHEBI:17632"/>
        <dbReference type="ChEBI" id="CHEBI:33190"/>
        <dbReference type="ChEBI" id="CHEBI:136067"/>
    </reaction>
</comment>